<dbReference type="SUPFAM" id="SSF52833">
    <property type="entry name" value="Thioredoxin-like"/>
    <property type="match status" value="1"/>
</dbReference>
<dbReference type="Gene3D" id="3.40.30.10">
    <property type="entry name" value="Glutaredoxin"/>
    <property type="match status" value="1"/>
</dbReference>
<dbReference type="Ensembl" id="ENSACOT00000017956.1">
    <property type="protein sequence ID" value="ENSACOP00000017321.1"/>
    <property type="gene ID" value="ENSACOG00000012009.1"/>
</dbReference>
<dbReference type="Pfam" id="PF00462">
    <property type="entry name" value="Glutaredoxin"/>
    <property type="match status" value="1"/>
</dbReference>
<dbReference type="PANTHER" id="PTHR46185">
    <property type="entry name" value="GLUTAREDOXIN-1"/>
    <property type="match status" value="1"/>
</dbReference>
<dbReference type="GO" id="GO:0005739">
    <property type="term" value="C:mitochondrion"/>
    <property type="evidence" value="ECO:0007669"/>
    <property type="project" value="TreeGrafter"/>
</dbReference>
<keyword evidence="3" id="KW-1185">Reference proteome</keyword>
<evidence type="ECO:0000313" key="2">
    <source>
        <dbReference type="Ensembl" id="ENSACOP00000017307.1"/>
    </source>
</evidence>
<organism evidence="2 3">
    <name type="scientific">Amazona collaria</name>
    <name type="common">yellow-billed parrot</name>
    <dbReference type="NCBI Taxonomy" id="241587"/>
    <lineage>
        <taxon>Eukaryota</taxon>
        <taxon>Metazoa</taxon>
        <taxon>Chordata</taxon>
        <taxon>Craniata</taxon>
        <taxon>Vertebrata</taxon>
        <taxon>Euteleostomi</taxon>
        <taxon>Archelosauria</taxon>
        <taxon>Archosauria</taxon>
        <taxon>Dinosauria</taxon>
        <taxon>Saurischia</taxon>
        <taxon>Theropoda</taxon>
        <taxon>Coelurosauria</taxon>
        <taxon>Aves</taxon>
        <taxon>Neognathae</taxon>
        <taxon>Neoaves</taxon>
        <taxon>Telluraves</taxon>
        <taxon>Australaves</taxon>
        <taxon>Psittaciformes</taxon>
        <taxon>Psittacidae</taxon>
        <taxon>Amazona</taxon>
    </lineage>
</organism>
<dbReference type="PANTHER" id="PTHR46185:SF1">
    <property type="entry name" value="GLUTAREDOXIN-1"/>
    <property type="match status" value="1"/>
</dbReference>
<dbReference type="GO" id="GO:0015038">
    <property type="term" value="F:glutathione disulfide oxidoreductase activity"/>
    <property type="evidence" value="ECO:0007669"/>
    <property type="project" value="TreeGrafter"/>
</dbReference>
<dbReference type="AlphaFoldDB" id="A0A8B9G304"/>
<dbReference type="Ensembl" id="ENSACOT00000017940.1">
    <property type="protein sequence ID" value="ENSACOP00000017307.1"/>
    <property type="gene ID" value="ENSACOG00000012006.1"/>
</dbReference>
<evidence type="ECO:0000313" key="3">
    <source>
        <dbReference type="Proteomes" id="UP000694522"/>
    </source>
</evidence>
<proteinExistence type="predicted"/>
<name>A0A8B9G304_9PSIT</name>
<sequence>MADKLVESKIRCDKVTLFIERGCHYCRNAEEMFKQYNFVPGALEVVDITQRMDVQDYLQRRTGHRTVSSRSCSAALVSLQGQGTLIVTVAIRETAHATQHLHVLGSTREQAWRTCRGHTRGPYAGLSARSCSLAALGSCAWSISSTATKYFFTLLQPL</sequence>
<dbReference type="InterPro" id="IPR036249">
    <property type="entry name" value="Thioredoxin-like_sf"/>
</dbReference>
<accession>A0A8B9G304</accession>
<dbReference type="InterPro" id="IPR002109">
    <property type="entry name" value="Glutaredoxin"/>
</dbReference>
<reference evidence="2" key="1">
    <citation type="submission" date="2025-05" db="UniProtKB">
        <authorList>
            <consortium name="Ensembl"/>
        </authorList>
    </citation>
    <scope>IDENTIFICATION</scope>
</reference>
<evidence type="ECO:0000259" key="1">
    <source>
        <dbReference type="Pfam" id="PF00462"/>
    </source>
</evidence>
<dbReference type="InterPro" id="IPR047185">
    <property type="entry name" value="GLRX1"/>
</dbReference>
<feature type="domain" description="Glutaredoxin" evidence="1">
    <location>
        <begin position="15"/>
        <end position="67"/>
    </location>
</feature>
<protein>
    <recommendedName>
        <fullName evidence="1">Glutaredoxin domain-containing protein</fullName>
    </recommendedName>
</protein>
<dbReference type="Proteomes" id="UP000694522">
    <property type="component" value="Unplaced"/>
</dbReference>
<dbReference type="PROSITE" id="PS51354">
    <property type="entry name" value="GLUTAREDOXIN_2"/>
    <property type="match status" value="1"/>
</dbReference>